<accession>A0A1Y6D2M1</accession>
<protein>
    <submittedName>
        <fullName evidence="1">Uncharacterized protein</fullName>
    </submittedName>
</protein>
<dbReference type="STRING" id="1760988.SAMN02949497_1935"/>
<evidence type="ECO:0000313" key="1">
    <source>
        <dbReference type="EMBL" id="SMF94614.1"/>
    </source>
</evidence>
<dbReference type="EMBL" id="FXAM01000001">
    <property type="protein sequence ID" value="SMF94614.1"/>
    <property type="molecule type" value="Genomic_DNA"/>
</dbReference>
<keyword evidence="2" id="KW-1185">Reference proteome</keyword>
<dbReference type="Proteomes" id="UP000192923">
    <property type="component" value="Unassembled WGS sequence"/>
</dbReference>
<gene>
    <name evidence="1" type="ORF">SAMN02949497_1935</name>
</gene>
<sequence>MSARPPKIPGLPQPTDPQFGHRVREALQTLLGQRGGTAGTAVTESRLQEALAGLKSAAQTVTQTVSRAEVLAMLRGAINQDMLDDELQQRIAVEAEDEEGLADQRVEDLEDRDFDELVARVAALEAFLDADRAANAVFAGPAAGGAAVAGFRGLVVADLPAVVNQRPVRVGFAGTPVGGQVFGIEVFESARLFKAGLAGSVGRVAGANPAAPYTVALTIYDGTGAVRAVGGFAIDAAGAFSFDWSGDYTTAAGDYLVMVGQAAPDAALSTFGAALMAWTA</sequence>
<proteinExistence type="predicted"/>
<dbReference type="RefSeq" id="WP_085212138.1">
    <property type="nucleotide sequence ID" value="NZ_FXAM01000001.1"/>
</dbReference>
<name>A0A1Y6D2M1_9GAMM</name>
<dbReference type="AlphaFoldDB" id="A0A1Y6D2M1"/>
<organism evidence="1 2">
    <name type="scientific">Methylomagnum ishizawai</name>
    <dbReference type="NCBI Taxonomy" id="1760988"/>
    <lineage>
        <taxon>Bacteria</taxon>
        <taxon>Pseudomonadati</taxon>
        <taxon>Pseudomonadota</taxon>
        <taxon>Gammaproteobacteria</taxon>
        <taxon>Methylococcales</taxon>
        <taxon>Methylococcaceae</taxon>
        <taxon>Methylomagnum</taxon>
    </lineage>
</organism>
<reference evidence="1 2" key="1">
    <citation type="submission" date="2016-12" db="EMBL/GenBank/DDBJ databases">
        <authorList>
            <person name="Song W.-J."/>
            <person name="Kurnit D.M."/>
        </authorList>
    </citation>
    <scope>NUCLEOTIDE SEQUENCE [LARGE SCALE GENOMIC DNA]</scope>
    <source>
        <strain evidence="1 2">175</strain>
    </source>
</reference>
<evidence type="ECO:0000313" key="2">
    <source>
        <dbReference type="Proteomes" id="UP000192923"/>
    </source>
</evidence>